<reference evidence="2" key="2">
    <citation type="journal article" date="2019" name="IMA Fungus">
        <title>Genome sequencing and comparison of five Tilletia species to identify candidate genes for the detection of regulated species infecting wheat.</title>
        <authorList>
            <person name="Nguyen H.D.T."/>
            <person name="Sultana T."/>
            <person name="Kesanakurti P."/>
            <person name="Hambleton S."/>
        </authorList>
    </citation>
    <scope>NUCLEOTIDE SEQUENCE</scope>
    <source>
        <strain evidence="2">DAOMC 238032</strain>
    </source>
</reference>
<keyword evidence="1" id="KW-0732">Signal</keyword>
<feature type="chain" id="PRO_5035825566" evidence="1">
    <location>
        <begin position="19"/>
        <end position="186"/>
    </location>
</feature>
<name>A0A8T8TKR1_9BASI</name>
<evidence type="ECO:0000256" key="1">
    <source>
        <dbReference type="SAM" id="SignalP"/>
    </source>
</evidence>
<dbReference type="EMBL" id="LWDD02000382">
    <property type="protein sequence ID" value="KAE8261314.1"/>
    <property type="molecule type" value="Genomic_DNA"/>
</dbReference>
<reference evidence="2" key="1">
    <citation type="submission" date="2016-04" db="EMBL/GenBank/DDBJ databases">
        <authorList>
            <person name="Nguyen H.D."/>
            <person name="Kesanakurti P."/>
            <person name="Cullis J."/>
            <person name="Levesque C.A."/>
            <person name="Hambleton S."/>
        </authorList>
    </citation>
    <scope>NUCLEOTIDE SEQUENCE</scope>
    <source>
        <strain evidence="2">DAOMC 238032</strain>
    </source>
</reference>
<organism evidence="2 3">
    <name type="scientific">Tilletia caries</name>
    <name type="common">wheat bunt fungus</name>
    <dbReference type="NCBI Taxonomy" id="13290"/>
    <lineage>
        <taxon>Eukaryota</taxon>
        <taxon>Fungi</taxon>
        <taxon>Dikarya</taxon>
        <taxon>Basidiomycota</taxon>
        <taxon>Ustilaginomycotina</taxon>
        <taxon>Exobasidiomycetes</taxon>
        <taxon>Tilletiales</taxon>
        <taxon>Tilletiaceae</taxon>
        <taxon>Tilletia</taxon>
    </lineage>
</organism>
<accession>A0A8T8TKR1</accession>
<sequence>MKFSIAIVAAAFIAGVAADTYPHDEVLYDVVQIQGSVNRLSQMLKTVDGTSENGALQAQDAVQDLAWYMKVATKDIQSTTTDLKDTTIISMLTKAYPDLVAATDKLVAIKPNLKKFEVEMKNAASLVKSDIIDLTWKTMWFTIALVAKVPDKDDKKNAARAVAKKYNSRLSATLEQYSDVKEYSDA</sequence>
<evidence type="ECO:0000313" key="3">
    <source>
        <dbReference type="Proteomes" id="UP000077671"/>
    </source>
</evidence>
<proteinExistence type="predicted"/>
<comment type="caution">
    <text evidence="2">The sequence shown here is derived from an EMBL/GenBank/DDBJ whole genome shotgun (WGS) entry which is preliminary data.</text>
</comment>
<protein>
    <submittedName>
        <fullName evidence="2">Uncharacterized protein</fullName>
    </submittedName>
</protein>
<dbReference type="AlphaFoldDB" id="A0A8T8TKR1"/>
<feature type="signal peptide" evidence="1">
    <location>
        <begin position="1"/>
        <end position="18"/>
    </location>
</feature>
<gene>
    <name evidence="2" type="ORF">A4X03_0g3361</name>
</gene>
<dbReference type="Proteomes" id="UP000077671">
    <property type="component" value="Unassembled WGS sequence"/>
</dbReference>
<evidence type="ECO:0000313" key="2">
    <source>
        <dbReference type="EMBL" id="KAE8261314.1"/>
    </source>
</evidence>